<dbReference type="OrthoDB" id="1645729at2"/>
<dbReference type="InterPro" id="IPR008326">
    <property type="entry name" value="PdhI-like"/>
</dbReference>
<dbReference type="Proteomes" id="UP000198564">
    <property type="component" value="Unassembled WGS sequence"/>
</dbReference>
<proteinExistence type="inferred from homology"/>
<evidence type="ECO:0000313" key="3">
    <source>
        <dbReference type="Proteomes" id="UP000198564"/>
    </source>
</evidence>
<organism evidence="2 3">
    <name type="scientific">Alkalibacterium gilvum</name>
    <dbReference type="NCBI Taxonomy" id="1130080"/>
    <lineage>
        <taxon>Bacteria</taxon>
        <taxon>Bacillati</taxon>
        <taxon>Bacillota</taxon>
        <taxon>Bacilli</taxon>
        <taxon>Lactobacillales</taxon>
        <taxon>Carnobacteriaceae</taxon>
        <taxon>Alkalibacterium</taxon>
    </lineage>
</organism>
<dbReference type="SUPFAM" id="SSF89360">
    <property type="entry name" value="HesB-like domain"/>
    <property type="match status" value="1"/>
</dbReference>
<sequence length="99" mass="11498">MNIKITDKAVFWFENEMALEPGDGVHFYGKVYGNTEVHDGFSVGMNAEKPEGNLLGKKEINGITYFTSKEDDWFFNRYDLVVDFDDKKEEPIYHFNSSE</sequence>
<comment type="similarity">
    <text evidence="1">Belongs to the HesB/IscA family.</text>
</comment>
<dbReference type="RefSeq" id="WP_091633797.1">
    <property type="nucleotide sequence ID" value="NZ_FNYW01000010.1"/>
</dbReference>
<keyword evidence="3" id="KW-1185">Reference proteome</keyword>
<accession>A0A1H6SV35</accession>
<dbReference type="EMBL" id="FNYW01000010">
    <property type="protein sequence ID" value="SEI67452.1"/>
    <property type="molecule type" value="Genomic_DNA"/>
</dbReference>
<name>A0A1H6SV35_9LACT</name>
<dbReference type="PIRSF" id="PIRSF034852">
    <property type="entry name" value="UCP034852"/>
    <property type="match status" value="1"/>
</dbReference>
<evidence type="ECO:0000256" key="1">
    <source>
        <dbReference type="ARBA" id="ARBA00006718"/>
    </source>
</evidence>
<dbReference type="InterPro" id="IPR035903">
    <property type="entry name" value="HesB-like_dom_sf"/>
</dbReference>
<protein>
    <submittedName>
        <fullName evidence="2">Uncharacterized protein YneR</fullName>
    </submittedName>
</protein>
<dbReference type="STRING" id="1130080.SAMN04488113_1104"/>
<dbReference type="AlphaFoldDB" id="A0A1H6SV35"/>
<evidence type="ECO:0000313" key="2">
    <source>
        <dbReference type="EMBL" id="SEI67452.1"/>
    </source>
</evidence>
<gene>
    <name evidence="2" type="ORF">SAMN04488113_1104</name>
</gene>
<reference evidence="3" key="1">
    <citation type="submission" date="2016-10" db="EMBL/GenBank/DDBJ databases">
        <authorList>
            <person name="Varghese N."/>
            <person name="Submissions S."/>
        </authorList>
    </citation>
    <scope>NUCLEOTIDE SEQUENCE [LARGE SCALE GENOMIC DNA]</scope>
    <source>
        <strain evidence="3">DSM 25751</strain>
    </source>
</reference>